<dbReference type="RefSeq" id="WP_349240207.1">
    <property type="nucleotide sequence ID" value="NZ_JAVTTO010000001.1"/>
</dbReference>
<sequence length="166" mass="19471">METQNKLLAYWQYDTRMWDEFVTIEKGNKREDNIYFGIGIAILGTIGLMFLRDTGFWMGLLFSIPLAILIPWLRMTFSYTHLKKGIKNPEVKIFRDFLLINNKKIALTGNRKRIKSLKVRDTKSGLKLLEFDIQWTTAKGSTNDEFRILIPESELTTIDELIQKVY</sequence>
<reference evidence="2 3" key="1">
    <citation type="submission" date="2023-09" db="EMBL/GenBank/DDBJ databases">
        <title>Novel taxa isolated from Blanes Bay.</title>
        <authorList>
            <person name="Rey-Velasco X."/>
            <person name="Lucena T."/>
        </authorList>
    </citation>
    <scope>NUCLEOTIDE SEQUENCE [LARGE SCALE GENOMIC DNA]</scope>
    <source>
        <strain evidence="2 3">S356</strain>
    </source>
</reference>
<keyword evidence="3" id="KW-1185">Reference proteome</keyword>
<organism evidence="2 3">
    <name type="scientific">Asprobacillus argus</name>
    <dbReference type="NCBI Taxonomy" id="3076534"/>
    <lineage>
        <taxon>Bacteria</taxon>
        <taxon>Pseudomonadati</taxon>
        <taxon>Bacteroidota</taxon>
        <taxon>Flavobacteriia</taxon>
        <taxon>Flavobacteriales</taxon>
        <taxon>Flavobacteriaceae</taxon>
        <taxon>Asprobacillus</taxon>
    </lineage>
</organism>
<feature type="transmembrane region" description="Helical" evidence="1">
    <location>
        <begin position="57"/>
        <end position="77"/>
    </location>
</feature>
<evidence type="ECO:0000256" key="1">
    <source>
        <dbReference type="SAM" id="Phobius"/>
    </source>
</evidence>
<proteinExistence type="predicted"/>
<comment type="caution">
    <text evidence="2">The sequence shown here is derived from an EMBL/GenBank/DDBJ whole genome shotgun (WGS) entry which is preliminary data.</text>
</comment>
<name>A0ABU3LB40_9FLAO</name>
<feature type="transmembrane region" description="Helical" evidence="1">
    <location>
        <begin position="34"/>
        <end position="51"/>
    </location>
</feature>
<gene>
    <name evidence="2" type="ORF">RQM59_01085</name>
</gene>
<accession>A0ABU3LB40</accession>
<evidence type="ECO:0000313" key="2">
    <source>
        <dbReference type="EMBL" id="MDT7830951.1"/>
    </source>
</evidence>
<protein>
    <recommendedName>
        <fullName evidence="4">YcxB-like protein domain-containing protein</fullName>
    </recommendedName>
</protein>
<dbReference type="EMBL" id="JAVTTO010000001">
    <property type="protein sequence ID" value="MDT7830951.1"/>
    <property type="molecule type" value="Genomic_DNA"/>
</dbReference>
<keyword evidence="1" id="KW-0472">Membrane</keyword>
<keyword evidence="1" id="KW-1133">Transmembrane helix</keyword>
<dbReference type="Proteomes" id="UP001257277">
    <property type="component" value="Unassembled WGS sequence"/>
</dbReference>
<evidence type="ECO:0008006" key="4">
    <source>
        <dbReference type="Google" id="ProtNLM"/>
    </source>
</evidence>
<evidence type="ECO:0000313" key="3">
    <source>
        <dbReference type="Proteomes" id="UP001257277"/>
    </source>
</evidence>
<keyword evidence="1" id="KW-0812">Transmembrane</keyword>